<accession>A0A485KTK9</accession>
<reference evidence="2 3" key="1">
    <citation type="submission" date="2019-03" db="EMBL/GenBank/DDBJ databases">
        <authorList>
            <person name="Gaulin E."/>
            <person name="Dumas B."/>
        </authorList>
    </citation>
    <scope>NUCLEOTIDE SEQUENCE [LARGE SCALE GENOMIC DNA]</scope>
    <source>
        <strain evidence="2">CBS 568.67</strain>
    </source>
</reference>
<evidence type="ECO:0000313" key="2">
    <source>
        <dbReference type="EMBL" id="VFT88325.1"/>
    </source>
</evidence>
<evidence type="ECO:0000313" key="3">
    <source>
        <dbReference type="Proteomes" id="UP000332933"/>
    </source>
</evidence>
<reference evidence="1" key="2">
    <citation type="submission" date="2019-06" db="EMBL/GenBank/DDBJ databases">
        <title>Genomics analysis of Aphanomyces spp. identifies a new class of oomycete effector associated with host adaptation.</title>
        <authorList>
            <person name="Gaulin E."/>
        </authorList>
    </citation>
    <scope>NUCLEOTIDE SEQUENCE</scope>
    <source>
        <strain evidence="1">CBS 578.67</strain>
    </source>
</reference>
<dbReference type="Proteomes" id="UP000332933">
    <property type="component" value="Unassembled WGS sequence"/>
</dbReference>
<dbReference type="EMBL" id="VJMH01005283">
    <property type="protein sequence ID" value="KAF0697881.1"/>
    <property type="molecule type" value="Genomic_DNA"/>
</dbReference>
<dbReference type="EMBL" id="CAADRA010005304">
    <property type="protein sequence ID" value="VFT88325.1"/>
    <property type="molecule type" value="Genomic_DNA"/>
</dbReference>
<dbReference type="AlphaFoldDB" id="A0A485KTK9"/>
<gene>
    <name evidence="2" type="primary">Aste57867_11464</name>
    <name evidence="1" type="ORF">As57867_011421</name>
    <name evidence="2" type="ORF">ASTE57867_11464</name>
</gene>
<organism evidence="2 3">
    <name type="scientific">Aphanomyces stellatus</name>
    <dbReference type="NCBI Taxonomy" id="120398"/>
    <lineage>
        <taxon>Eukaryota</taxon>
        <taxon>Sar</taxon>
        <taxon>Stramenopiles</taxon>
        <taxon>Oomycota</taxon>
        <taxon>Saprolegniomycetes</taxon>
        <taxon>Saprolegniales</taxon>
        <taxon>Verrucalvaceae</taxon>
        <taxon>Aphanomyces</taxon>
    </lineage>
</organism>
<proteinExistence type="predicted"/>
<sequence length="343" mass="39693">MIQMTKSVIAVSSNEASAVRQPKRKRITLKQEIAYLKTKQLELQAQLEALKPKMATAIQTMWEVRAKDQLVESQKAQRKTQRSERCCETGSSKTAQALERVLKKKSRLEMTPNFSVDEWRQWRLDTNRARRHDAIKAITDHMLGKLDSEFIQNGIFDLKVEQSGRRSRPGNASIMKSRGEVLLEVDDDGMGKMAYLRTHSTRIRRRTLKTAVCSFARKADGSFAWPFKPTELCTVLVYRSILDDAHVPHDANQWHDNLLGWITLERCPTDATKTLQRYFYQSTIAITPMRATQWFMVQVDPGQATDFLLLMLRIGWTKSSKPWPRRLVASTYEVAEIHRRRLK</sequence>
<protein>
    <submittedName>
        <fullName evidence="2">Aste57867_11464 protein</fullName>
    </submittedName>
</protein>
<evidence type="ECO:0000313" key="1">
    <source>
        <dbReference type="EMBL" id="KAF0697881.1"/>
    </source>
</evidence>
<name>A0A485KTK9_9STRA</name>
<keyword evidence="3" id="KW-1185">Reference proteome</keyword>